<evidence type="ECO:0000259" key="1">
    <source>
        <dbReference type="Pfam" id="PF07883"/>
    </source>
</evidence>
<dbReference type="InterPro" id="IPR013096">
    <property type="entry name" value="Cupin_2"/>
</dbReference>
<comment type="caution">
    <text evidence="2">The sequence shown here is derived from an EMBL/GenBank/DDBJ whole genome shotgun (WGS) entry which is preliminary data.</text>
</comment>
<reference evidence="2 3" key="1">
    <citation type="submission" date="2023-10" db="EMBL/GenBank/DDBJ databases">
        <title>Development of a sustainable strategy for remediation of hydrocarbon-contaminated territories based on the waste exchange concept.</title>
        <authorList>
            <person name="Krivoruchko A."/>
        </authorList>
    </citation>
    <scope>NUCLEOTIDE SEQUENCE [LARGE SCALE GENOMIC DNA]</scope>
    <source>
        <strain evidence="2 3">IEGM 1203</strain>
    </source>
</reference>
<accession>A0ABU4C4A8</accession>
<protein>
    <submittedName>
        <fullName evidence="2">Cupin domain-containing protein</fullName>
    </submittedName>
</protein>
<dbReference type="PANTHER" id="PTHR36156:SF2">
    <property type="entry name" value="CUPIN TYPE-2 DOMAIN-CONTAINING PROTEIN"/>
    <property type="match status" value="1"/>
</dbReference>
<keyword evidence="3" id="KW-1185">Reference proteome</keyword>
<dbReference type="InterPro" id="IPR011051">
    <property type="entry name" value="RmlC_Cupin_sf"/>
</dbReference>
<sequence length="172" mass="18157">MSLDAARVVVTGHSASGKSVVCEDKQVPPSETPSAGSLFHVLWGSDELPEYPNDGSASAEIAPFPPVGGIRFVQMVVMPDNESDYTAAGPDNVHLAEGEAPGMHTTASVDCCVVIEGEVWLELSDGKQIHLEKGDGVVQNGTLHGWRNYTGKPARVGVFLVGTEHRGLAPRV</sequence>
<feature type="domain" description="Cupin type-2" evidence="1">
    <location>
        <begin position="93"/>
        <end position="156"/>
    </location>
</feature>
<proteinExistence type="predicted"/>
<dbReference type="CDD" id="cd02231">
    <property type="entry name" value="cupin_BLL6423-like"/>
    <property type="match status" value="1"/>
</dbReference>
<dbReference type="Proteomes" id="UP001185927">
    <property type="component" value="Unassembled WGS sequence"/>
</dbReference>
<dbReference type="EMBL" id="JAWLKB010000040">
    <property type="protein sequence ID" value="MDV6271340.1"/>
    <property type="molecule type" value="Genomic_DNA"/>
</dbReference>
<dbReference type="PANTHER" id="PTHR36156">
    <property type="entry name" value="SLR2101 PROTEIN"/>
    <property type="match status" value="1"/>
</dbReference>
<organism evidence="2 3">
    <name type="scientific">Rhodococcus globerulus</name>
    <dbReference type="NCBI Taxonomy" id="33008"/>
    <lineage>
        <taxon>Bacteria</taxon>
        <taxon>Bacillati</taxon>
        <taxon>Actinomycetota</taxon>
        <taxon>Actinomycetes</taxon>
        <taxon>Mycobacteriales</taxon>
        <taxon>Nocardiaceae</taxon>
        <taxon>Rhodococcus</taxon>
    </lineage>
</organism>
<name>A0ABU4C4A8_RHOGO</name>
<dbReference type="Gene3D" id="2.60.120.10">
    <property type="entry name" value="Jelly Rolls"/>
    <property type="match status" value="1"/>
</dbReference>
<evidence type="ECO:0000313" key="2">
    <source>
        <dbReference type="EMBL" id="MDV6271340.1"/>
    </source>
</evidence>
<dbReference type="SUPFAM" id="SSF51182">
    <property type="entry name" value="RmlC-like cupins"/>
    <property type="match status" value="1"/>
</dbReference>
<evidence type="ECO:0000313" key="3">
    <source>
        <dbReference type="Proteomes" id="UP001185927"/>
    </source>
</evidence>
<dbReference type="InterPro" id="IPR047142">
    <property type="entry name" value="OryJ/VirC-like"/>
</dbReference>
<dbReference type="InterPro" id="IPR014710">
    <property type="entry name" value="RmlC-like_jellyroll"/>
</dbReference>
<dbReference type="RefSeq" id="WP_317545785.1">
    <property type="nucleotide sequence ID" value="NZ_JAWLKB010000040.1"/>
</dbReference>
<gene>
    <name evidence="2" type="ORF">R3Q16_32515</name>
</gene>
<dbReference type="Pfam" id="PF07883">
    <property type="entry name" value="Cupin_2"/>
    <property type="match status" value="1"/>
</dbReference>